<keyword evidence="4" id="KW-1003">Cell membrane</keyword>
<feature type="transmembrane region" description="Helical" evidence="8">
    <location>
        <begin position="112"/>
        <end position="133"/>
    </location>
</feature>
<dbReference type="GO" id="GO:0022857">
    <property type="term" value="F:transmembrane transporter activity"/>
    <property type="evidence" value="ECO:0007669"/>
    <property type="project" value="InterPro"/>
</dbReference>
<dbReference type="PANTHER" id="PTHR30472:SF25">
    <property type="entry name" value="ABC TRANSPORTER PERMEASE PROTEIN MJ0876-RELATED"/>
    <property type="match status" value="1"/>
</dbReference>
<dbReference type="Proteomes" id="UP000234483">
    <property type="component" value="Unassembled WGS sequence"/>
</dbReference>
<feature type="transmembrane region" description="Helical" evidence="8">
    <location>
        <begin position="218"/>
        <end position="238"/>
    </location>
</feature>
<feature type="transmembrane region" description="Helical" evidence="8">
    <location>
        <begin position="275"/>
        <end position="296"/>
    </location>
</feature>
<dbReference type="SUPFAM" id="SSF81345">
    <property type="entry name" value="ABC transporter involved in vitamin B12 uptake, BtuC"/>
    <property type="match status" value="1"/>
</dbReference>
<dbReference type="Pfam" id="PF01032">
    <property type="entry name" value="FecCD"/>
    <property type="match status" value="1"/>
</dbReference>
<evidence type="ECO:0000313" key="10">
    <source>
        <dbReference type="EMBL" id="PLR08789.1"/>
    </source>
</evidence>
<dbReference type="PANTHER" id="PTHR30472">
    <property type="entry name" value="FERRIC ENTEROBACTIN TRANSPORT SYSTEM PERMEASE PROTEIN"/>
    <property type="match status" value="1"/>
</dbReference>
<organism evidence="10 11">
    <name type="scientific">Caulobacter flavus</name>
    <dbReference type="NCBI Taxonomy" id="1679497"/>
    <lineage>
        <taxon>Bacteria</taxon>
        <taxon>Pseudomonadati</taxon>
        <taxon>Pseudomonadota</taxon>
        <taxon>Alphaproteobacteria</taxon>
        <taxon>Caulobacterales</taxon>
        <taxon>Caulobacteraceae</taxon>
        <taxon>Caulobacter</taxon>
    </lineage>
</organism>
<dbReference type="InterPro" id="IPR037294">
    <property type="entry name" value="ABC_BtuC-like"/>
</dbReference>
<dbReference type="OrthoDB" id="9811975at2"/>
<sequence>MSHSRRSRLLIGGLLLAIAVLFGLSLMSGRVWAPWSAWVDRADPRWAIIFELRLPRTVLAVAIGAALGLSGAAMQGYTRNPLADPGVLGVSSMAALGAVMSLYLGLAFTATWLLPACAILGAGLGVVLMLALAGTTGGTVTFLLAGVILNTVASAGVALALSLAPNPWAAQEIISWLLGSLADRSVDEVRLAVPLIIVGLAVLLTLRKALDALTLGETGATALGVNLSAVRVILAVGVGIASGASVAVTGLIGFVGLIAPHLVRPLVGHRPGALLVPAALAGSALVLAADIVVRLTPSAAEMRLGVATAAVGGPFFLALLISMRRRLA</sequence>
<dbReference type="AlphaFoldDB" id="A0A2N5CPA5"/>
<evidence type="ECO:0000256" key="7">
    <source>
        <dbReference type="ARBA" id="ARBA00023136"/>
    </source>
</evidence>
<evidence type="ECO:0000256" key="3">
    <source>
        <dbReference type="ARBA" id="ARBA00022448"/>
    </source>
</evidence>
<dbReference type="Gene3D" id="1.10.3470.10">
    <property type="entry name" value="ABC transporter involved in vitamin B12 uptake, BtuC"/>
    <property type="match status" value="1"/>
</dbReference>
<feature type="transmembrane region" description="Helical" evidence="8">
    <location>
        <begin position="244"/>
        <end position="263"/>
    </location>
</feature>
<evidence type="ECO:0000256" key="6">
    <source>
        <dbReference type="ARBA" id="ARBA00022989"/>
    </source>
</evidence>
<reference evidence="10 11" key="1">
    <citation type="submission" date="2017-12" db="EMBL/GenBank/DDBJ databases">
        <title>The genome sequence of Caulobacter flavus CGMCC1 15093.</title>
        <authorList>
            <person name="Gao J."/>
            <person name="Mao X."/>
            <person name="Sun J."/>
        </authorList>
    </citation>
    <scope>NUCLEOTIDE SEQUENCE [LARGE SCALE GENOMIC DNA]</scope>
    <source>
        <strain evidence="10 11">CGMCC1 15093</strain>
    </source>
</reference>
<evidence type="ECO:0000313" key="12">
    <source>
        <dbReference type="Proteomes" id="UP000281192"/>
    </source>
</evidence>
<gene>
    <name evidence="9" type="ORF">C1707_20745</name>
    <name evidence="10" type="ORF">CFHF_20325</name>
</gene>
<dbReference type="EMBL" id="CP026100">
    <property type="protein sequence ID" value="AYV48495.1"/>
    <property type="molecule type" value="Genomic_DNA"/>
</dbReference>
<dbReference type="EMBL" id="PJRQ01000041">
    <property type="protein sequence ID" value="PLR08789.1"/>
    <property type="molecule type" value="Genomic_DNA"/>
</dbReference>
<dbReference type="KEGG" id="cfh:C1707_20745"/>
<feature type="transmembrane region" description="Helical" evidence="8">
    <location>
        <begin position="189"/>
        <end position="206"/>
    </location>
</feature>
<protein>
    <submittedName>
        <fullName evidence="10">ABC transporter permease</fullName>
    </submittedName>
</protein>
<comment type="subcellular location">
    <subcellularLocation>
        <location evidence="1">Cell membrane</location>
        <topology evidence="1">Multi-pass membrane protein</topology>
    </subcellularLocation>
</comment>
<dbReference type="GO" id="GO:0005886">
    <property type="term" value="C:plasma membrane"/>
    <property type="evidence" value="ECO:0007669"/>
    <property type="project" value="UniProtKB-SubCell"/>
</dbReference>
<comment type="similarity">
    <text evidence="2">Belongs to the binding-protein-dependent transport system permease family. FecCD subfamily.</text>
</comment>
<keyword evidence="12" id="KW-1185">Reference proteome</keyword>
<dbReference type="Proteomes" id="UP000281192">
    <property type="component" value="Chromosome"/>
</dbReference>
<evidence type="ECO:0000313" key="11">
    <source>
        <dbReference type="Proteomes" id="UP000234483"/>
    </source>
</evidence>
<evidence type="ECO:0000313" key="9">
    <source>
        <dbReference type="EMBL" id="AYV48495.1"/>
    </source>
</evidence>
<feature type="transmembrane region" description="Helical" evidence="8">
    <location>
        <begin position="53"/>
        <end position="74"/>
    </location>
</feature>
<dbReference type="RefSeq" id="WP_101714746.1">
    <property type="nucleotide sequence ID" value="NZ_CP026100.1"/>
</dbReference>
<reference evidence="9 12" key="2">
    <citation type="submission" date="2018-01" db="EMBL/GenBank/DDBJ databases">
        <title>Complete genome sequence of Caulobacter flavus RHGG3.</title>
        <authorList>
            <person name="Yang E."/>
        </authorList>
    </citation>
    <scope>NUCLEOTIDE SEQUENCE [LARGE SCALE GENOMIC DNA]</scope>
    <source>
        <strain evidence="9 12">RHGG3</strain>
    </source>
</reference>
<evidence type="ECO:0000256" key="8">
    <source>
        <dbReference type="SAM" id="Phobius"/>
    </source>
</evidence>
<accession>A0A2N5CPA5</accession>
<evidence type="ECO:0000256" key="1">
    <source>
        <dbReference type="ARBA" id="ARBA00004651"/>
    </source>
</evidence>
<evidence type="ECO:0000256" key="4">
    <source>
        <dbReference type="ARBA" id="ARBA00022475"/>
    </source>
</evidence>
<evidence type="ECO:0000256" key="2">
    <source>
        <dbReference type="ARBA" id="ARBA00007935"/>
    </source>
</evidence>
<evidence type="ECO:0000256" key="5">
    <source>
        <dbReference type="ARBA" id="ARBA00022692"/>
    </source>
</evidence>
<proteinExistence type="inferred from homology"/>
<feature type="transmembrane region" description="Helical" evidence="8">
    <location>
        <begin position="140"/>
        <end position="161"/>
    </location>
</feature>
<name>A0A2N5CPA5_9CAUL</name>
<keyword evidence="6 8" id="KW-1133">Transmembrane helix</keyword>
<feature type="transmembrane region" description="Helical" evidence="8">
    <location>
        <begin position="86"/>
        <end position="106"/>
    </location>
</feature>
<keyword evidence="5 8" id="KW-0812">Transmembrane</keyword>
<dbReference type="CDD" id="cd06550">
    <property type="entry name" value="TM_ABC_iron-siderophores_like"/>
    <property type="match status" value="1"/>
</dbReference>
<keyword evidence="3" id="KW-0813">Transport</keyword>
<dbReference type="InterPro" id="IPR000522">
    <property type="entry name" value="ABC_transptr_permease_BtuC"/>
</dbReference>
<keyword evidence="7 8" id="KW-0472">Membrane</keyword>
<feature type="transmembrane region" description="Helical" evidence="8">
    <location>
        <begin position="302"/>
        <end position="321"/>
    </location>
</feature>